<evidence type="ECO:0000259" key="2">
    <source>
        <dbReference type="Pfam" id="PF19051"/>
    </source>
</evidence>
<keyword evidence="4" id="KW-1185">Reference proteome</keyword>
<dbReference type="InterPro" id="IPR006311">
    <property type="entry name" value="TAT_signal"/>
</dbReference>
<dbReference type="Gene3D" id="3.30.360.10">
    <property type="entry name" value="Dihydrodipicolinate Reductase, domain 2"/>
    <property type="match status" value="1"/>
</dbReference>
<dbReference type="InterPro" id="IPR036291">
    <property type="entry name" value="NAD(P)-bd_dom_sf"/>
</dbReference>
<dbReference type="PANTHER" id="PTHR43818:SF5">
    <property type="entry name" value="OXIDOREDUCTASE FAMILY PROTEIN"/>
    <property type="match status" value="1"/>
</dbReference>
<dbReference type="EMBL" id="LR586016">
    <property type="protein sequence ID" value="VIP02512.1"/>
    <property type="molecule type" value="Genomic_DNA"/>
</dbReference>
<evidence type="ECO:0000313" key="3">
    <source>
        <dbReference type="EMBL" id="VIP02512.1"/>
    </source>
</evidence>
<proteinExistence type="predicted"/>
<dbReference type="SUPFAM" id="SSF55347">
    <property type="entry name" value="Glyceraldehyde-3-phosphate dehydrogenase-like, C-terminal domain"/>
    <property type="match status" value="1"/>
</dbReference>
<gene>
    <name evidence="3" type="ORF">GMBLW1_14480</name>
</gene>
<dbReference type="KEGG" id="tim:GMBLW1_14480"/>
<dbReference type="InterPro" id="IPR043906">
    <property type="entry name" value="Gfo/Idh/MocA_OxRdtase_bact_C"/>
</dbReference>
<accession>A0A6C2YNQ0</accession>
<dbReference type="GO" id="GO:0000166">
    <property type="term" value="F:nucleotide binding"/>
    <property type="evidence" value="ECO:0007669"/>
    <property type="project" value="InterPro"/>
</dbReference>
<dbReference type="SUPFAM" id="SSF51735">
    <property type="entry name" value="NAD(P)-binding Rossmann-fold domains"/>
    <property type="match status" value="1"/>
</dbReference>
<dbReference type="InterPro" id="IPR000683">
    <property type="entry name" value="Gfo/Idh/MocA-like_OxRdtase_N"/>
</dbReference>
<dbReference type="Pfam" id="PF19051">
    <property type="entry name" value="GFO_IDH_MocA_C2"/>
    <property type="match status" value="1"/>
</dbReference>
<dbReference type="PANTHER" id="PTHR43818">
    <property type="entry name" value="BCDNA.GH03377"/>
    <property type="match status" value="1"/>
</dbReference>
<dbReference type="InParanoid" id="A0A6C2YNQ0"/>
<dbReference type="PROSITE" id="PS51318">
    <property type="entry name" value="TAT"/>
    <property type="match status" value="1"/>
</dbReference>
<dbReference type="InterPro" id="IPR050463">
    <property type="entry name" value="Gfo/Idh/MocA_oxidrdct_glycsds"/>
</dbReference>
<feature type="domain" description="Gfo/Idh/MocA-like oxidoreductase bacterial type C-terminal" evidence="2">
    <location>
        <begin position="217"/>
        <end position="278"/>
    </location>
</feature>
<evidence type="ECO:0000259" key="1">
    <source>
        <dbReference type="Pfam" id="PF01408"/>
    </source>
</evidence>
<sequence length="502" mass="54753">MGPMSRREFVRHSAALSAAVAASTGGVALGKEALPEARKPDATKTLRVAVIGVNSRGMAHVDGFAGRHNCEIVTICDCDEAVVGKAISTVEKRQNGKAPKFEKDLRRVMDDKSIDIVSIATPNHWHALAAIWAMQAGKDVYVEKPVSHNVWEGRRIVDIARATGMICQTGTQIRSTGALNDAVKFLQSGGLGKVRLARGLCYKPRRSIGDIGRKKGAQPTPKSLDYDLWCGPAPKSPLMRAKLHYDWHWVYETGNGDLGNQGIHQMDVARWGLGKNQLANSVWSIGGRFGYVDDGETANTQIAHFDYGDSSLIFEVRGLNTADWLADTRKQPTADGKMRATVGNVFYGEKGYLIVGGYESAVAVTPDWEVIKVFSKGGDHFGNFVNAVRKRDHKLLNADILEGHLSSALCHLANISLLNGTPAPLASEVKDLTDNADVRETLTRFKTHLTENKVDLASTTALVGPKLVLNPETETFLNAPAKATQMLRREYRKGFEVPTQNS</sequence>
<feature type="domain" description="Gfo/Idh/MocA-like oxidoreductase N-terminal" evidence="1">
    <location>
        <begin position="46"/>
        <end position="170"/>
    </location>
</feature>
<dbReference type="Gene3D" id="3.40.50.720">
    <property type="entry name" value="NAD(P)-binding Rossmann-like Domain"/>
    <property type="match status" value="1"/>
</dbReference>
<name>A0A6C2YNQ0_9BACT</name>
<dbReference type="Pfam" id="PF01408">
    <property type="entry name" value="GFO_IDH_MocA"/>
    <property type="match status" value="1"/>
</dbReference>
<dbReference type="Proteomes" id="UP000464378">
    <property type="component" value="Chromosome"/>
</dbReference>
<organism evidence="3">
    <name type="scientific">Tuwongella immobilis</name>
    <dbReference type="NCBI Taxonomy" id="692036"/>
    <lineage>
        <taxon>Bacteria</taxon>
        <taxon>Pseudomonadati</taxon>
        <taxon>Planctomycetota</taxon>
        <taxon>Planctomycetia</taxon>
        <taxon>Gemmatales</taxon>
        <taxon>Gemmataceae</taxon>
        <taxon>Tuwongella</taxon>
    </lineage>
</organism>
<protein>
    <recommendedName>
        <fullName evidence="5">Gfo/Idh/MocA-like oxidoreductase N-terminal domain-containing protein</fullName>
    </recommendedName>
</protein>
<reference evidence="3" key="1">
    <citation type="submission" date="2019-04" db="EMBL/GenBank/DDBJ databases">
        <authorList>
            <consortium name="Science for Life Laboratories"/>
        </authorList>
    </citation>
    <scope>NUCLEOTIDE SEQUENCE</scope>
    <source>
        <strain evidence="3">MBLW1</strain>
    </source>
</reference>
<evidence type="ECO:0000313" key="4">
    <source>
        <dbReference type="Proteomes" id="UP000464378"/>
    </source>
</evidence>
<dbReference type="EMBL" id="LR593887">
    <property type="protein sequence ID" value="VTS01625.1"/>
    <property type="molecule type" value="Genomic_DNA"/>
</dbReference>
<dbReference type="RefSeq" id="WP_162657682.1">
    <property type="nucleotide sequence ID" value="NZ_LR593887.1"/>
</dbReference>
<evidence type="ECO:0008006" key="5">
    <source>
        <dbReference type="Google" id="ProtNLM"/>
    </source>
</evidence>
<dbReference type="AlphaFoldDB" id="A0A6C2YNQ0"/>